<protein>
    <submittedName>
        <fullName evidence="1">Uncharacterized protein</fullName>
    </submittedName>
</protein>
<proteinExistence type="predicted"/>
<accession>A0A975ASM7</accession>
<dbReference type="EMBL" id="CP071518">
    <property type="protein sequence ID" value="QSX78115.1"/>
    <property type="molecule type" value="Genomic_DNA"/>
</dbReference>
<gene>
    <name evidence="1" type="ORF">I8J32_015670</name>
</gene>
<organism evidence="1 2">
    <name type="scientific">Agrilutibacter solisilvae</name>
    <dbReference type="NCBI Taxonomy" id="2763317"/>
    <lineage>
        <taxon>Bacteria</taxon>
        <taxon>Pseudomonadati</taxon>
        <taxon>Pseudomonadota</taxon>
        <taxon>Gammaproteobacteria</taxon>
        <taxon>Lysobacterales</taxon>
        <taxon>Lysobacteraceae</taxon>
        <taxon>Agrilutibacter</taxon>
    </lineage>
</organism>
<sequence>MKYPRAECLAFIEAHESHPAVAAALEYMDDLIRPSEKAGFLRREFARLRAAGATPKTMLASAMGLFFWAECNGHWEPGLRPFNDRCFDLNLGRALLGTVPAQTRITSSGKTSYVRVRPSHAEALGQNLRVSVGLLCLTSARKILKDSGWYAPDERGRLILEAMKSAPFDRNDEE</sequence>
<reference evidence="1 2" key="1">
    <citation type="submission" date="2021-03" db="EMBL/GenBank/DDBJ databases">
        <title>Lysobacter sp. nov. isolated from soil of gangwondo yeongwol, south Korea.</title>
        <authorList>
            <person name="Kim K.R."/>
            <person name="Kim K.H."/>
            <person name="Jeon C.O."/>
        </authorList>
    </citation>
    <scope>NUCLEOTIDE SEQUENCE [LARGE SCALE GENOMIC DNA]</scope>
    <source>
        <strain evidence="1 2">R19</strain>
    </source>
</reference>
<name>A0A975ASM7_9GAMM</name>
<dbReference type="RefSeq" id="WP_207526671.1">
    <property type="nucleotide sequence ID" value="NZ_CP071518.1"/>
</dbReference>
<dbReference type="KEGG" id="lsf:I8J32_015670"/>
<evidence type="ECO:0000313" key="2">
    <source>
        <dbReference type="Proteomes" id="UP000639274"/>
    </source>
</evidence>
<evidence type="ECO:0000313" key="1">
    <source>
        <dbReference type="EMBL" id="QSX78115.1"/>
    </source>
</evidence>
<keyword evidence="2" id="KW-1185">Reference proteome</keyword>
<dbReference type="Proteomes" id="UP000639274">
    <property type="component" value="Chromosome"/>
</dbReference>
<dbReference type="AlphaFoldDB" id="A0A975ASM7"/>